<reference evidence="1 2" key="1">
    <citation type="submission" date="2017-06" db="EMBL/GenBank/DDBJ databases">
        <title>Complete genome of Francisella halioticida.</title>
        <authorList>
            <person name="Sjodin A."/>
        </authorList>
    </citation>
    <scope>NUCLEOTIDE SEQUENCE [LARGE SCALE GENOMIC DNA]</scope>
    <source>
        <strain evidence="1 2">DSM 23729</strain>
    </source>
</reference>
<accession>A0ABN5B326</accession>
<proteinExistence type="predicted"/>
<evidence type="ECO:0000313" key="2">
    <source>
        <dbReference type="Proteomes" id="UP000249910"/>
    </source>
</evidence>
<evidence type="ECO:0000313" key="1">
    <source>
        <dbReference type="EMBL" id="ASG68093.1"/>
    </source>
</evidence>
<dbReference type="EMBL" id="CP022132">
    <property type="protein sequence ID" value="ASG68093.1"/>
    <property type="molecule type" value="Genomic_DNA"/>
</dbReference>
<dbReference type="Proteomes" id="UP000249910">
    <property type="component" value="Chromosome"/>
</dbReference>
<name>A0ABN5B326_9GAMM</name>
<organism evidence="1 2">
    <name type="scientific">Francisella halioticida</name>
    <dbReference type="NCBI Taxonomy" id="549298"/>
    <lineage>
        <taxon>Bacteria</taxon>
        <taxon>Pseudomonadati</taxon>
        <taxon>Pseudomonadota</taxon>
        <taxon>Gammaproteobacteria</taxon>
        <taxon>Thiotrichales</taxon>
        <taxon>Francisellaceae</taxon>
        <taxon>Francisella</taxon>
    </lineage>
</organism>
<gene>
    <name evidence="1" type="ORF">CDV26_06565</name>
</gene>
<protein>
    <submittedName>
        <fullName evidence="1">Uncharacterized protein</fullName>
    </submittedName>
</protein>
<sequence>MNSIFNNLILNKINFVVYKFINNNNKNLYTDSILCQVLKNIYTNAFAKIQELIFIQISIFPILNRPVQKVS</sequence>
<keyword evidence="2" id="KW-1185">Reference proteome</keyword>